<dbReference type="GO" id="GO:0016787">
    <property type="term" value="F:hydrolase activity"/>
    <property type="evidence" value="ECO:0007669"/>
    <property type="project" value="UniProtKB-KW"/>
</dbReference>
<dbReference type="PANTHER" id="PTHR21666">
    <property type="entry name" value="PEPTIDASE-RELATED"/>
    <property type="match status" value="1"/>
</dbReference>
<dbReference type="EC" id="3.4.-.-" evidence="3"/>
<comment type="caution">
    <text evidence="3">The sequence shown here is derived from an EMBL/GenBank/DDBJ whole genome shotgun (WGS) entry which is preliminary data.</text>
</comment>
<protein>
    <submittedName>
        <fullName evidence="3">M23 family metallopeptidase</fullName>
        <ecNumber evidence="3">3.4.-.-</ecNumber>
    </submittedName>
</protein>
<dbReference type="InterPro" id="IPR016047">
    <property type="entry name" value="M23ase_b-sheet_dom"/>
</dbReference>
<reference evidence="3 4" key="1">
    <citation type="submission" date="2024-06" db="EMBL/GenBank/DDBJ databases">
        <authorList>
            <person name="Bataeva Y.V."/>
            <person name="Grigorian L.N."/>
            <person name="Solomentsev V.I."/>
        </authorList>
    </citation>
    <scope>NUCLEOTIDE SEQUENCE [LARGE SCALE GENOMIC DNA]</scope>
    <source>
        <strain evidence="4">SCPM-O-B-12605 (RCAM04882)</strain>
    </source>
</reference>
<proteinExistence type="predicted"/>
<feature type="domain" description="M23ase beta-sheet core" evidence="2">
    <location>
        <begin position="163"/>
        <end position="237"/>
    </location>
</feature>
<evidence type="ECO:0000313" key="3">
    <source>
        <dbReference type="EMBL" id="MES0835072.1"/>
    </source>
</evidence>
<gene>
    <name evidence="3" type="ORF">ABUK86_14940</name>
</gene>
<dbReference type="SUPFAM" id="SSF51261">
    <property type="entry name" value="Duplicated hybrid motif"/>
    <property type="match status" value="1"/>
</dbReference>
<keyword evidence="4" id="KW-1185">Reference proteome</keyword>
<evidence type="ECO:0000256" key="1">
    <source>
        <dbReference type="SAM" id="Phobius"/>
    </source>
</evidence>
<feature type="transmembrane region" description="Helical" evidence="1">
    <location>
        <begin position="35"/>
        <end position="54"/>
    </location>
</feature>
<dbReference type="Pfam" id="PF01551">
    <property type="entry name" value="Peptidase_M23"/>
    <property type="match status" value="1"/>
</dbReference>
<dbReference type="EMBL" id="JBEQNB010000007">
    <property type="protein sequence ID" value="MES0835072.1"/>
    <property type="molecule type" value="Genomic_DNA"/>
</dbReference>
<organism evidence="3 4">
    <name type="scientific">Nocardiopsis tropica</name>
    <dbReference type="NCBI Taxonomy" id="109330"/>
    <lineage>
        <taxon>Bacteria</taxon>
        <taxon>Bacillati</taxon>
        <taxon>Actinomycetota</taxon>
        <taxon>Actinomycetes</taxon>
        <taxon>Streptosporangiales</taxon>
        <taxon>Nocardiopsidaceae</taxon>
        <taxon>Nocardiopsis</taxon>
    </lineage>
</organism>
<dbReference type="InterPro" id="IPR011055">
    <property type="entry name" value="Dup_hybrid_motif"/>
</dbReference>
<dbReference type="CDD" id="cd12797">
    <property type="entry name" value="M23_peptidase"/>
    <property type="match status" value="1"/>
</dbReference>
<name>A0ABV1ZVD8_9ACTN</name>
<dbReference type="InterPro" id="IPR050570">
    <property type="entry name" value="Cell_wall_metabolism_enzyme"/>
</dbReference>
<dbReference type="PANTHER" id="PTHR21666:SF270">
    <property type="entry name" value="MUREIN HYDROLASE ACTIVATOR ENVC"/>
    <property type="match status" value="1"/>
</dbReference>
<keyword evidence="1" id="KW-0472">Membrane</keyword>
<keyword evidence="1" id="KW-0812">Transmembrane</keyword>
<accession>A0ABV1ZVD8</accession>
<sequence length="269" mass="28756">MRTAAGVCSLLFLWSGAALLGVVLARELLDLSGWWNVAALAAFGVLAALNLLFGRLARGGPPPRAVEVAPPVAGAWTALNSPADRVPSHGTRAYGQEYAIDVLKDSEGRPAFGWWPPVRGNRDFPAFGEPLLAVADAVVVRACDRRRDHLSRNSYPALAYLFAEGTVRSLGGAGPVIGNHVVLDLGDGVFALYAHVQRGSLRVREGDRVRAGRTLALCGNSGNTTEPHLHFQLMDRADPNRARGVPFTWRGVGVPANGERFEAPGQPRD</sequence>
<dbReference type="Proteomes" id="UP001432401">
    <property type="component" value="Unassembled WGS sequence"/>
</dbReference>
<keyword evidence="1" id="KW-1133">Transmembrane helix</keyword>
<evidence type="ECO:0000313" key="4">
    <source>
        <dbReference type="Proteomes" id="UP001432401"/>
    </source>
</evidence>
<keyword evidence="3" id="KW-0378">Hydrolase</keyword>
<evidence type="ECO:0000259" key="2">
    <source>
        <dbReference type="Pfam" id="PF01551"/>
    </source>
</evidence>
<dbReference type="Gene3D" id="2.70.70.10">
    <property type="entry name" value="Glucose Permease (Domain IIA)"/>
    <property type="match status" value="1"/>
</dbReference>
<dbReference type="RefSeq" id="WP_352984137.1">
    <property type="nucleotide sequence ID" value="NZ_JBEQNA010000009.1"/>
</dbReference>